<dbReference type="SUPFAM" id="SSF46938">
    <property type="entry name" value="CRAL/TRIO N-terminal domain"/>
    <property type="match status" value="1"/>
</dbReference>
<dbReference type="PROSITE" id="PS50191">
    <property type="entry name" value="CRAL_TRIO"/>
    <property type="match status" value="1"/>
</dbReference>
<dbReference type="InterPro" id="IPR036865">
    <property type="entry name" value="CRAL-TRIO_dom_sf"/>
</dbReference>
<accession>A0AAD3CJK6</accession>
<dbReference type="PANTHER" id="PTHR45657:SF1">
    <property type="entry name" value="CRAL-TRIO DOMAIN-CONTAINING PROTEIN YKL091C-RELATED"/>
    <property type="match status" value="1"/>
</dbReference>
<sequence length="339" mass="38105">MKVSTAAVIFAFGCASRTTTVQSAPFGLTIPQQRWIQIRGGEDATLDESPVTTEETIVVEEEKPIDVDSLIFGATKPGDGSEEDPDGIPGRFLNMAKGNREKAKAAFDQHLKWREEHSVDDLLKRPQPKFDLCKKIFPVYIPGRDQQNNVVVVQRVGLIDIDYGKENGISGDDLLMYYIFMIEYCWNILDTDPFAVMTTVMDLEGVRLKTIRDGQIRNFLKKFVGTMSHNYPNRSHKTLIINAPNWINMAYNLVKPLLRSSTKEKIQILNGGHDQDEILISILGADHVPKELLKDPTSVETNDNASSASEHVMSEVEQDMRKLVLASLEKHGESMLQIM</sequence>
<evidence type="ECO:0000313" key="2">
    <source>
        <dbReference type="EMBL" id="GFH45825.1"/>
    </source>
</evidence>
<protein>
    <recommendedName>
        <fullName evidence="1">CRAL-TRIO domain-containing protein</fullName>
    </recommendedName>
</protein>
<evidence type="ECO:0000259" key="1">
    <source>
        <dbReference type="PROSITE" id="PS50191"/>
    </source>
</evidence>
<keyword evidence="3" id="KW-1185">Reference proteome</keyword>
<dbReference type="InterPro" id="IPR001251">
    <property type="entry name" value="CRAL-TRIO_dom"/>
</dbReference>
<evidence type="ECO:0000313" key="3">
    <source>
        <dbReference type="Proteomes" id="UP001054902"/>
    </source>
</evidence>
<dbReference type="Gene3D" id="3.40.525.10">
    <property type="entry name" value="CRAL-TRIO lipid binding domain"/>
    <property type="match status" value="1"/>
</dbReference>
<dbReference type="EMBL" id="BLLK01000022">
    <property type="protein sequence ID" value="GFH45825.1"/>
    <property type="molecule type" value="Genomic_DNA"/>
</dbReference>
<dbReference type="SMART" id="SM00516">
    <property type="entry name" value="SEC14"/>
    <property type="match status" value="1"/>
</dbReference>
<reference evidence="2 3" key="1">
    <citation type="journal article" date="2021" name="Sci. Rep.">
        <title>The genome of the diatom Chaetoceros tenuissimus carries an ancient integrated fragment of an extant virus.</title>
        <authorList>
            <person name="Hongo Y."/>
            <person name="Kimura K."/>
            <person name="Takaki Y."/>
            <person name="Yoshida Y."/>
            <person name="Baba S."/>
            <person name="Kobayashi G."/>
            <person name="Nagasaki K."/>
            <person name="Hano T."/>
            <person name="Tomaru Y."/>
        </authorList>
    </citation>
    <scope>NUCLEOTIDE SEQUENCE [LARGE SCALE GENOMIC DNA]</scope>
    <source>
        <strain evidence="2 3">NIES-3715</strain>
    </source>
</reference>
<dbReference type="SUPFAM" id="SSF52087">
    <property type="entry name" value="CRAL/TRIO domain"/>
    <property type="match status" value="1"/>
</dbReference>
<dbReference type="InterPro" id="IPR051026">
    <property type="entry name" value="PI/PC_transfer"/>
</dbReference>
<organism evidence="2 3">
    <name type="scientific">Chaetoceros tenuissimus</name>
    <dbReference type="NCBI Taxonomy" id="426638"/>
    <lineage>
        <taxon>Eukaryota</taxon>
        <taxon>Sar</taxon>
        <taxon>Stramenopiles</taxon>
        <taxon>Ochrophyta</taxon>
        <taxon>Bacillariophyta</taxon>
        <taxon>Coscinodiscophyceae</taxon>
        <taxon>Chaetocerotophycidae</taxon>
        <taxon>Chaetocerotales</taxon>
        <taxon>Chaetocerotaceae</taxon>
        <taxon>Chaetoceros</taxon>
    </lineage>
</organism>
<feature type="domain" description="CRAL-TRIO" evidence="1">
    <location>
        <begin position="129"/>
        <end position="300"/>
    </location>
</feature>
<gene>
    <name evidence="2" type="ORF">CTEN210_02299</name>
</gene>
<dbReference type="Proteomes" id="UP001054902">
    <property type="component" value="Unassembled WGS sequence"/>
</dbReference>
<dbReference type="InterPro" id="IPR036273">
    <property type="entry name" value="CRAL/TRIO_N_dom_sf"/>
</dbReference>
<proteinExistence type="predicted"/>
<name>A0AAD3CJK6_9STRA</name>
<dbReference type="CDD" id="cd00170">
    <property type="entry name" value="SEC14"/>
    <property type="match status" value="1"/>
</dbReference>
<dbReference type="PANTHER" id="PTHR45657">
    <property type="entry name" value="CRAL-TRIO DOMAIN-CONTAINING PROTEIN YKL091C-RELATED"/>
    <property type="match status" value="1"/>
</dbReference>
<dbReference type="AlphaFoldDB" id="A0AAD3CJK6"/>
<dbReference type="Pfam" id="PF00650">
    <property type="entry name" value="CRAL_TRIO"/>
    <property type="match status" value="1"/>
</dbReference>
<comment type="caution">
    <text evidence="2">The sequence shown here is derived from an EMBL/GenBank/DDBJ whole genome shotgun (WGS) entry which is preliminary data.</text>
</comment>